<reference evidence="1 2" key="1">
    <citation type="submission" date="2024-11" db="EMBL/GenBank/DDBJ databases">
        <authorList>
            <person name="Heng Y.C."/>
            <person name="Lim A.C.H."/>
            <person name="Lee J.K.Y."/>
            <person name="Kittelmann S."/>
        </authorList>
    </citation>
    <scope>NUCLEOTIDE SEQUENCE [LARGE SCALE GENOMIC DNA]</scope>
    <source>
        <strain evidence="1 2">WILCCON 0269</strain>
    </source>
</reference>
<proteinExistence type="predicted"/>
<dbReference type="InterPro" id="IPR038690">
    <property type="entry name" value="NusG_2_sf"/>
</dbReference>
<evidence type="ECO:0000313" key="2">
    <source>
        <dbReference type="Proteomes" id="UP001623660"/>
    </source>
</evidence>
<organism evidence="1 2">
    <name type="scientific">Candidatus Clostridium eludens</name>
    <dbReference type="NCBI Taxonomy" id="3381663"/>
    <lineage>
        <taxon>Bacteria</taxon>
        <taxon>Bacillati</taxon>
        <taxon>Bacillota</taxon>
        <taxon>Clostridia</taxon>
        <taxon>Eubacteriales</taxon>
        <taxon>Clostridiaceae</taxon>
        <taxon>Clostridium</taxon>
    </lineage>
</organism>
<dbReference type="Pfam" id="PF07009">
    <property type="entry name" value="NusG_II"/>
    <property type="match status" value="1"/>
</dbReference>
<sequence length="127" mass="14091">MKKGDKLAALLIIALLVISTAGVFIYKSYIEGSSKIAVIKQNGTVIKTINLNSIKDNEEFIIKYDGNHFNKIRVEKGRISIIDADCPDKICVKTGWISNPGQNIVCLPHKLIISIEGKNSNYDDITR</sequence>
<dbReference type="RefSeq" id="WP_406790420.1">
    <property type="nucleotide sequence ID" value="NZ_JBJHZX010000002.1"/>
</dbReference>
<name>A0ABW8SFI5_9CLOT</name>
<accession>A0ABW8SFI5</accession>
<evidence type="ECO:0000313" key="1">
    <source>
        <dbReference type="EMBL" id="MFL0194298.1"/>
    </source>
</evidence>
<comment type="caution">
    <text evidence="1">The sequence shown here is derived from an EMBL/GenBank/DDBJ whole genome shotgun (WGS) entry which is preliminary data.</text>
</comment>
<keyword evidence="2" id="KW-1185">Reference proteome</keyword>
<dbReference type="CDD" id="cd09911">
    <property type="entry name" value="Lin0431_like"/>
    <property type="match status" value="1"/>
</dbReference>
<dbReference type="Proteomes" id="UP001623660">
    <property type="component" value="Unassembled WGS sequence"/>
</dbReference>
<dbReference type="Gene3D" id="2.60.320.10">
    <property type="entry name" value="N-utilization substance G protein NusG, insert domain"/>
    <property type="match status" value="1"/>
</dbReference>
<protein>
    <submittedName>
        <fullName evidence="1">NusG domain II-containing protein</fullName>
    </submittedName>
</protein>
<dbReference type="EMBL" id="JBJHZX010000002">
    <property type="protein sequence ID" value="MFL0194298.1"/>
    <property type="molecule type" value="Genomic_DNA"/>
</dbReference>
<gene>
    <name evidence="1" type="ORF">ACJDU8_01715</name>
</gene>